<dbReference type="EnsemblMetazoa" id="Aqu2.1.32702_001">
    <property type="protein sequence ID" value="Aqu2.1.32702_001"/>
    <property type="gene ID" value="Aqu2.1.32702"/>
</dbReference>
<evidence type="ECO:0000256" key="1">
    <source>
        <dbReference type="SAM" id="MobiDB-lite"/>
    </source>
</evidence>
<feature type="signal peptide" evidence="3">
    <location>
        <begin position="1"/>
        <end position="19"/>
    </location>
</feature>
<dbReference type="InterPro" id="IPR036116">
    <property type="entry name" value="FN3_sf"/>
</dbReference>
<dbReference type="InParanoid" id="A0A1X7UZC0"/>
<feature type="region of interest" description="Disordered" evidence="1">
    <location>
        <begin position="455"/>
        <end position="527"/>
    </location>
</feature>
<reference evidence="4" key="1">
    <citation type="submission" date="2017-05" db="UniProtKB">
        <authorList>
            <consortium name="EnsemblMetazoa"/>
        </authorList>
    </citation>
    <scope>IDENTIFICATION</scope>
</reference>
<name>A0A1X7UZC0_AMPQE</name>
<evidence type="ECO:0000313" key="4">
    <source>
        <dbReference type="EnsemblMetazoa" id="Aqu2.1.32702_001"/>
    </source>
</evidence>
<evidence type="ECO:0000256" key="2">
    <source>
        <dbReference type="SAM" id="Phobius"/>
    </source>
</evidence>
<evidence type="ECO:0000256" key="3">
    <source>
        <dbReference type="SAM" id="SignalP"/>
    </source>
</evidence>
<keyword evidence="2" id="KW-1133">Transmembrane helix</keyword>
<proteinExistence type="predicted"/>
<feature type="transmembrane region" description="Helical" evidence="2">
    <location>
        <begin position="926"/>
        <end position="944"/>
    </location>
</feature>
<feature type="compositionally biased region" description="Polar residues" evidence="1">
    <location>
        <begin position="578"/>
        <end position="587"/>
    </location>
</feature>
<feature type="transmembrane region" description="Helical" evidence="2">
    <location>
        <begin position="419"/>
        <end position="448"/>
    </location>
</feature>
<feature type="chain" id="PRO_5013118419" description="Fibronectin type-III domain-containing protein" evidence="3">
    <location>
        <begin position="20"/>
        <end position="995"/>
    </location>
</feature>
<protein>
    <recommendedName>
        <fullName evidence="5">Fibronectin type-III domain-containing protein</fullName>
    </recommendedName>
</protein>
<evidence type="ECO:0008006" key="5">
    <source>
        <dbReference type="Google" id="ProtNLM"/>
    </source>
</evidence>
<feature type="compositionally biased region" description="Polar residues" evidence="1">
    <location>
        <begin position="465"/>
        <end position="505"/>
    </location>
</feature>
<feature type="region of interest" description="Disordered" evidence="1">
    <location>
        <begin position="553"/>
        <end position="599"/>
    </location>
</feature>
<organism evidence="4">
    <name type="scientific">Amphimedon queenslandica</name>
    <name type="common">Sponge</name>
    <dbReference type="NCBI Taxonomy" id="400682"/>
    <lineage>
        <taxon>Eukaryota</taxon>
        <taxon>Metazoa</taxon>
        <taxon>Porifera</taxon>
        <taxon>Demospongiae</taxon>
        <taxon>Heteroscleromorpha</taxon>
        <taxon>Haplosclerida</taxon>
        <taxon>Niphatidae</taxon>
        <taxon>Amphimedon</taxon>
    </lineage>
</organism>
<feature type="compositionally biased region" description="Polar residues" evidence="1">
    <location>
        <begin position="515"/>
        <end position="526"/>
    </location>
</feature>
<accession>A0A1X7UZC0</accession>
<keyword evidence="2" id="KW-0472">Membrane</keyword>
<sequence>MLFLKSLLLLCLLFYSVDSCSTVSRPGVSLTGICPNDTFTVPIGTTLTYECSYSFLTGYYSFWNVSGTELAGGNFRPPGISEYLLNNDIGRATITILTNGFVTMYIQCGLRGTGPNINMDLTSRVRFIGTEVVTFGPPSSLFHELRENDTVKLSWLPPLEEAVSLFTYNIIIMESTNNSLTVTDINITNNTYVIISPRDIVQYTQCKEYQWGVRAAANLSYGFTNITMADTNFTIISAPFVSDELIISVNDSISYSFHFNVSLPCDYNDLFNNYTYTLLQRDYCKREINSSLIEITSEQIDDNDGSTVSISVNIESLIHNSTWSVAVSVSNRFGSDTTDYTNITSNSDDGPVINCQSDLLMSSTILSSETTSAMSSTTVFSMFPTSPLPSLPSLTSQAVATETPTLGTSDPNESNSSQIVGPVVGILVAILLLVVAVIVIVIVAVILYKRKRNDDGAVKGKPETNGAQGRNGNGDSNNMGAHSSTNDTNGESMVNDGYQSRQYPSPGNPGPQSPTDPHSNKNNNNIYDKLGALESSNTYEQPDAVELHLGSIASPDPMYQEPGTLMPPSTPGGRSRSKSPSHLNSLYSEPLDSAQATPIRSRCSITPQRFDSQPAMDSGLVDMPGYTEIPANNRKSTISKRKSEIRSPSVPLPPTPVEEEAQHQYADMGEIRKNKVIAPPIVINDDVIYADVTSDPLPLAPNDETEATPDSQLATHQYADLDEIRSRKGHAPPPTVLDDVKSGVSLTGICPNDAFTVPVGATLSYECSHMNLGGQYLQYWNISGSIHNVFSFEPPVTGITVSGVLTITTNENHTIIDIQCGVCQLAECYSTKFIGTEPVQLIAFDDTYCHSAIPVSSPSTDMHLILLETITLGLASSIKPSFTIKTSTDCTAVIITSTVYNTVTVTPLTNVTVTVAPSTARSTVNVIPIVIGTTATVVILLIVARNRCTSNQNVTVPLEACPAYDDISRMNTANCEAYGKRDTFITAEYETVNVN</sequence>
<feature type="region of interest" description="Disordered" evidence="1">
    <location>
        <begin position="623"/>
        <end position="657"/>
    </location>
</feature>
<keyword evidence="2" id="KW-0812">Transmembrane</keyword>
<keyword evidence="3" id="KW-0732">Signal</keyword>
<dbReference type="SUPFAM" id="SSF49265">
    <property type="entry name" value="Fibronectin type III"/>
    <property type="match status" value="1"/>
</dbReference>
<dbReference type="AlphaFoldDB" id="A0A1X7UZC0"/>